<dbReference type="InterPro" id="IPR036380">
    <property type="entry name" value="Isochorismatase-like_sf"/>
</dbReference>
<dbReference type="EMBL" id="UEGS01000001">
    <property type="protein sequence ID" value="SRX82457.1"/>
    <property type="molecule type" value="Genomic_DNA"/>
</dbReference>
<dbReference type="Pfam" id="PF00857">
    <property type="entry name" value="Isochorismatase"/>
    <property type="match status" value="1"/>
</dbReference>
<dbReference type="CDD" id="cd04690">
    <property type="entry name" value="NUDIX_Hydrolase"/>
    <property type="match status" value="1"/>
</dbReference>
<sequence length="349" mass="36873">MDSDRYLTPEWSRSALLLIDVQHDFVAGSSVVSGTAERLPAMARLAAAFRAAGRPVIHIVRLYEPGGSDVDAVRRAAVESGAHIAAPGTAGAQIAQTLLPQPVELDCTALLAGELQTVGPGEYVVYKPRWSAFFRTALDTQLRTMGVSTVVVAGCNLPNCPRATLFDASELDYRTVLATDATSQTTPERLADLTLIGVTLADTATITEALAAQQDTPPQIRVVAAVVVDDAGRALVVRKRGTTAFMQPGGKLDPGESAPDALRRELAEELGVHVAPTDVSPLGTYTAAAANEPGHRVSAELFAVTLRAEPSAQAEIDEIAWIDPARPGDLELAPLTREAVLGLVRRTCE</sequence>
<name>A0A375YMQ6_MYCPF</name>
<dbReference type="Proteomes" id="UP000252008">
    <property type="component" value="Unassembled WGS sequence"/>
</dbReference>
<dbReference type="PROSITE" id="PS51462">
    <property type="entry name" value="NUDIX"/>
    <property type="match status" value="1"/>
</dbReference>
<dbReference type="InterPro" id="IPR050272">
    <property type="entry name" value="Isochorismatase-like_hydrls"/>
</dbReference>
<dbReference type="SUPFAM" id="SSF55811">
    <property type="entry name" value="Nudix"/>
    <property type="match status" value="1"/>
</dbReference>
<accession>A0A375YMQ6</accession>
<gene>
    <name evidence="3" type="ORF">MPP7335_04217</name>
</gene>
<protein>
    <submittedName>
        <fullName evidence="3">Isochorismatase hydrolase [Tsukamurella paurometabola DSM]</fullName>
    </submittedName>
</protein>
<proteinExistence type="predicted"/>
<feature type="domain" description="Nudix hydrolase" evidence="2">
    <location>
        <begin position="218"/>
        <end position="345"/>
    </location>
</feature>
<dbReference type="Gene3D" id="3.90.79.10">
    <property type="entry name" value="Nucleoside Triphosphate Pyrophosphohydrolase"/>
    <property type="match status" value="1"/>
</dbReference>
<dbReference type="InterPro" id="IPR015797">
    <property type="entry name" value="NUDIX_hydrolase-like_dom_sf"/>
</dbReference>
<dbReference type="CDD" id="cd00431">
    <property type="entry name" value="cysteine_hydrolases"/>
    <property type="match status" value="1"/>
</dbReference>
<dbReference type="Pfam" id="PF00293">
    <property type="entry name" value="NUDIX"/>
    <property type="match status" value="1"/>
</dbReference>
<dbReference type="STRING" id="39692.BST38_19235"/>
<keyword evidence="1 3" id="KW-0378">Hydrolase</keyword>
<evidence type="ECO:0000313" key="3">
    <source>
        <dbReference type="EMBL" id="SRX82457.1"/>
    </source>
</evidence>
<dbReference type="Gene3D" id="3.40.50.850">
    <property type="entry name" value="Isochorismatase-like"/>
    <property type="match status" value="1"/>
</dbReference>
<reference evidence="3 4" key="1">
    <citation type="submission" date="2018-05" db="EMBL/GenBank/DDBJ databases">
        <authorList>
            <consortium name="IHU Genomes"/>
        </authorList>
    </citation>
    <scope>NUCLEOTIDE SEQUENCE [LARGE SCALE GENOMIC DNA]</scope>
    <source>
        <strain evidence="3 4">P7335</strain>
    </source>
</reference>
<dbReference type="PANTHER" id="PTHR43540">
    <property type="entry name" value="PEROXYUREIDOACRYLATE/UREIDOACRYLATE AMIDOHYDROLASE-RELATED"/>
    <property type="match status" value="1"/>
</dbReference>
<dbReference type="InterPro" id="IPR000086">
    <property type="entry name" value="NUDIX_hydrolase_dom"/>
</dbReference>
<dbReference type="GO" id="GO:0016787">
    <property type="term" value="F:hydrolase activity"/>
    <property type="evidence" value="ECO:0007669"/>
    <property type="project" value="UniProtKB-KW"/>
</dbReference>
<organism evidence="3 4">
    <name type="scientific">Mycolicibacterium parafortuitum</name>
    <name type="common">Mycobacterium parafortuitum</name>
    <dbReference type="NCBI Taxonomy" id="39692"/>
    <lineage>
        <taxon>Bacteria</taxon>
        <taxon>Bacillati</taxon>
        <taxon>Actinomycetota</taxon>
        <taxon>Actinomycetes</taxon>
        <taxon>Mycobacteriales</taxon>
        <taxon>Mycobacteriaceae</taxon>
        <taxon>Mycolicibacterium</taxon>
    </lineage>
</organism>
<dbReference type="PROSITE" id="PS00893">
    <property type="entry name" value="NUDIX_BOX"/>
    <property type="match status" value="1"/>
</dbReference>
<dbReference type="SUPFAM" id="SSF52499">
    <property type="entry name" value="Isochorismatase-like hydrolases"/>
    <property type="match status" value="1"/>
</dbReference>
<dbReference type="AlphaFoldDB" id="A0A375YMQ6"/>
<evidence type="ECO:0000256" key="1">
    <source>
        <dbReference type="ARBA" id="ARBA00022801"/>
    </source>
</evidence>
<dbReference type="InterPro" id="IPR000868">
    <property type="entry name" value="Isochorismatase-like_dom"/>
</dbReference>
<evidence type="ECO:0000259" key="2">
    <source>
        <dbReference type="PROSITE" id="PS51462"/>
    </source>
</evidence>
<keyword evidence="4" id="KW-1185">Reference proteome</keyword>
<evidence type="ECO:0000313" key="4">
    <source>
        <dbReference type="Proteomes" id="UP000252008"/>
    </source>
</evidence>
<dbReference type="InterPro" id="IPR020084">
    <property type="entry name" value="NUDIX_hydrolase_CS"/>
</dbReference>